<evidence type="ECO:0000313" key="2">
    <source>
        <dbReference type="Proteomes" id="UP000050898"/>
    </source>
</evidence>
<dbReference type="EMBL" id="AYYH01000006">
    <property type="protein sequence ID" value="KRN10783.1"/>
    <property type="molecule type" value="Genomic_DNA"/>
</dbReference>
<gene>
    <name evidence="1" type="ORF">FD00_GL002025</name>
</gene>
<protein>
    <submittedName>
        <fullName evidence="1">Uncharacterized protein</fullName>
    </submittedName>
</protein>
<dbReference type="Proteomes" id="UP000050898">
    <property type="component" value="Unassembled WGS sequence"/>
</dbReference>
<keyword evidence="2" id="KW-1185">Reference proteome</keyword>
<name>A0A0R2E3A2_9LACO</name>
<comment type="caution">
    <text evidence="1">The sequence shown here is derived from an EMBL/GenBank/DDBJ whole genome shotgun (WGS) entry which is preliminary data.</text>
</comment>
<sequence>MVGRQYKGVITLSEYRKLGQKELLSINILLDTGEPDDWFPVFTKLFGNGVCAQFFDEKDNCDEYCPLRIRLSDENGYRTLTIEQLLTLQIRMKNEYDGRWYWCPVFVRGRNGIYLNFFDGEDEKDCKRMLRIKEF</sequence>
<dbReference type="PATRIC" id="fig|1046596.6.peg.2124"/>
<reference evidence="1 2" key="1">
    <citation type="journal article" date="2015" name="Genome Announc.">
        <title>Expanding the biotechnology potential of lactobacilli through comparative genomics of 213 strains and associated genera.</title>
        <authorList>
            <person name="Sun Z."/>
            <person name="Harris H.M."/>
            <person name="McCann A."/>
            <person name="Guo C."/>
            <person name="Argimon S."/>
            <person name="Zhang W."/>
            <person name="Yang X."/>
            <person name="Jeffery I.B."/>
            <person name="Cooney J.C."/>
            <person name="Kagawa T.F."/>
            <person name="Liu W."/>
            <person name="Song Y."/>
            <person name="Salvetti E."/>
            <person name="Wrobel A."/>
            <person name="Rasinkangas P."/>
            <person name="Parkhill J."/>
            <person name="Rea M.C."/>
            <person name="O'Sullivan O."/>
            <person name="Ritari J."/>
            <person name="Douillard F.P."/>
            <person name="Paul Ross R."/>
            <person name="Yang R."/>
            <person name="Briner A.E."/>
            <person name="Felis G.E."/>
            <person name="de Vos W.M."/>
            <person name="Barrangou R."/>
            <person name="Klaenhammer T.R."/>
            <person name="Caufield P.W."/>
            <person name="Cui Y."/>
            <person name="Zhang H."/>
            <person name="O'Toole P.W."/>
        </authorList>
    </citation>
    <scope>NUCLEOTIDE SEQUENCE [LARGE SCALE GENOMIC DNA]</scope>
    <source>
        <strain evidence="1 2">DSM 20444</strain>
    </source>
</reference>
<accession>A0A0R2E3A2</accession>
<proteinExistence type="predicted"/>
<evidence type="ECO:0000313" key="1">
    <source>
        <dbReference type="EMBL" id="KRN10783.1"/>
    </source>
</evidence>
<dbReference type="AlphaFoldDB" id="A0A0R2E3A2"/>
<organism evidence="1 2">
    <name type="scientific">Liquorilactobacillus mali KCTC 3596 = DSM 20444</name>
    <dbReference type="NCBI Taxonomy" id="1046596"/>
    <lineage>
        <taxon>Bacteria</taxon>
        <taxon>Bacillati</taxon>
        <taxon>Bacillota</taxon>
        <taxon>Bacilli</taxon>
        <taxon>Lactobacillales</taxon>
        <taxon>Lactobacillaceae</taxon>
        <taxon>Liquorilactobacillus</taxon>
    </lineage>
</organism>